<gene>
    <name evidence="1" type="ORF">J2S74_003641</name>
</gene>
<evidence type="ECO:0000313" key="2">
    <source>
        <dbReference type="Proteomes" id="UP001230005"/>
    </source>
</evidence>
<organism evidence="1 2">
    <name type="scientific">Evansella vedderi</name>
    <dbReference type="NCBI Taxonomy" id="38282"/>
    <lineage>
        <taxon>Bacteria</taxon>
        <taxon>Bacillati</taxon>
        <taxon>Bacillota</taxon>
        <taxon>Bacilli</taxon>
        <taxon>Bacillales</taxon>
        <taxon>Bacillaceae</taxon>
        <taxon>Evansella</taxon>
    </lineage>
</organism>
<dbReference type="Proteomes" id="UP001230005">
    <property type="component" value="Unassembled WGS sequence"/>
</dbReference>
<proteinExistence type="predicted"/>
<evidence type="ECO:0000313" key="1">
    <source>
        <dbReference type="EMBL" id="MDQ0256223.1"/>
    </source>
</evidence>
<comment type="caution">
    <text evidence="1">The sequence shown here is derived from an EMBL/GenBank/DDBJ whole genome shotgun (WGS) entry which is preliminary data.</text>
</comment>
<name>A0ABU0A0K0_9BACI</name>
<sequence>MQELYKQIHEYLKMEEEISFEEFDSYYKKIVDYLNENADKLEEESLWKALFISENVMSNADARAKDAKGSLGKKYKKMAQRLSLWAQNLTARLAEMGYNEEQMNERFEKMFDEEV</sequence>
<dbReference type="EMBL" id="JAUSUG010000015">
    <property type="protein sequence ID" value="MDQ0256223.1"/>
    <property type="molecule type" value="Genomic_DNA"/>
</dbReference>
<evidence type="ECO:0008006" key="3">
    <source>
        <dbReference type="Google" id="ProtNLM"/>
    </source>
</evidence>
<protein>
    <recommendedName>
        <fullName evidence="3">Phage protein</fullName>
    </recommendedName>
</protein>
<accession>A0ABU0A0K0</accession>
<dbReference type="RefSeq" id="WP_307328015.1">
    <property type="nucleotide sequence ID" value="NZ_JAUSUG010000015.1"/>
</dbReference>
<reference evidence="1 2" key="1">
    <citation type="submission" date="2023-07" db="EMBL/GenBank/DDBJ databases">
        <title>Genomic Encyclopedia of Type Strains, Phase IV (KMG-IV): sequencing the most valuable type-strain genomes for metagenomic binning, comparative biology and taxonomic classification.</title>
        <authorList>
            <person name="Goeker M."/>
        </authorList>
    </citation>
    <scope>NUCLEOTIDE SEQUENCE [LARGE SCALE GENOMIC DNA]</scope>
    <source>
        <strain evidence="1 2">DSM 9768</strain>
    </source>
</reference>
<keyword evidence="2" id="KW-1185">Reference proteome</keyword>